<keyword evidence="3" id="KW-1185">Reference proteome</keyword>
<reference evidence="2 3" key="1">
    <citation type="journal article" date="2023" name="Microbiol. Spectr.">
        <title>Synergy between Genome Mining, Metabolomics, and Bioinformatics Uncovers Antibacterial Chlorinated Carbazole Alkaloids and Their Biosynthetic Gene Cluster from Streptomyces tubbatahanensis sp. nov., a Novel Actinomycete Isolated from Sulu Sea, Philippines.</title>
        <authorList>
            <person name="Tenebro C.P."/>
            <person name="Trono D.J.V.L."/>
            <person name="Balida L.A.P."/>
            <person name="Bayog L.K.A."/>
            <person name="Bruna J.R."/>
            <person name="Sabido E.M."/>
            <person name="Caspe D.P.C."/>
            <person name="de Los Santos E.L.C."/>
            <person name="Saludes J.P."/>
            <person name="Dalisay D.S."/>
        </authorList>
    </citation>
    <scope>NUCLEOTIDE SEQUENCE [LARGE SCALE GENOMIC DNA]</scope>
    <source>
        <strain evidence="2 3">DSD3025</strain>
    </source>
</reference>
<protein>
    <submittedName>
        <fullName evidence="2">Uncharacterized protein</fullName>
    </submittedName>
</protein>
<evidence type="ECO:0000313" key="2">
    <source>
        <dbReference type="EMBL" id="UNS96282.1"/>
    </source>
</evidence>
<organism evidence="2 3">
    <name type="scientific">Streptomyces tubbatahanensis</name>
    <dbReference type="NCBI Taxonomy" id="2923272"/>
    <lineage>
        <taxon>Bacteria</taxon>
        <taxon>Bacillati</taxon>
        <taxon>Actinomycetota</taxon>
        <taxon>Actinomycetes</taxon>
        <taxon>Kitasatosporales</taxon>
        <taxon>Streptomycetaceae</taxon>
        <taxon>Streptomyces</taxon>
    </lineage>
</organism>
<feature type="region of interest" description="Disordered" evidence="1">
    <location>
        <begin position="1"/>
        <end position="23"/>
    </location>
</feature>
<accession>A0ABY3XP88</accession>
<gene>
    <name evidence="2" type="ORF">MMF93_07050</name>
</gene>
<sequence>MANIVGNYFRRGPPTGSRASDRDQAVTIRLSGAGEGLLAVGAGRIGTDPD</sequence>
<evidence type="ECO:0000256" key="1">
    <source>
        <dbReference type="SAM" id="MobiDB-lite"/>
    </source>
</evidence>
<name>A0ABY3XP88_9ACTN</name>
<dbReference type="RefSeq" id="WP_242750209.1">
    <property type="nucleotide sequence ID" value="NZ_CP093846.1"/>
</dbReference>
<dbReference type="Proteomes" id="UP001202244">
    <property type="component" value="Chromosome"/>
</dbReference>
<proteinExistence type="predicted"/>
<evidence type="ECO:0000313" key="3">
    <source>
        <dbReference type="Proteomes" id="UP001202244"/>
    </source>
</evidence>
<dbReference type="EMBL" id="CP093846">
    <property type="protein sequence ID" value="UNS96282.1"/>
    <property type="molecule type" value="Genomic_DNA"/>
</dbReference>